<comment type="similarity">
    <text evidence="2">Belongs to the DODA-type extradiol aromatic ring-opening dioxygenase family.</text>
</comment>
<dbReference type="SUPFAM" id="SSF53213">
    <property type="entry name" value="LigB-like"/>
    <property type="match status" value="1"/>
</dbReference>
<accession>A0A2D2LSL1</accession>
<sequence length="268" mass="29728">MKGLTLTDVFGASIDKPTLPSLFISHGAPTIAIEDTPFTQALHQLGAALPKPKLIIIMSAHWESGEWLINANPAPSTLHDFGGFPKALFEIQYPAAGHPAAAQSIAKQLAQMQVAVKVVDNQPFDHGVWTPLLHMYPNADVPIVQVSLPHGFSPSQLYQLGQLFAPLRQQGVLIVASGSITHNLYNVRFNSQQIEPQAKIFKYWIIDQLKANDKTMFDWQTHSLARHNHPTPEHLLPVFFARGAGDVMSVVHESFAHYNLGMDIYRFD</sequence>
<keyword evidence="7" id="KW-0223">Dioxygenase</keyword>
<feature type="domain" description="Extradiol ring-cleavage dioxygenase class III enzyme subunit B" evidence="6">
    <location>
        <begin position="23"/>
        <end position="267"/>
    </location>
</feature>
<dbReference type="GO" id="GO:0016702">
    <property type="term" value="F:oxidoreductase activity, acting on single donors with incorporation of molecular oxygen, incorporation of two atoms of oxygen"/>
    <property type="evidence" value="ECO:0007669"/>
    <property type="project" value="UniProtKB-ARBA"/>
</dbReference>
<reference evidence="8" key="1">
    <citation type="submission" date="2017-11" db="EMBL/GenBank/DDBJ databases">
        <title>Complete genome sequence of Moraxella osloensis NP7 isolated from human skin.</title>
        <authorList>
            <person name="Lee K."/>
            <person name="Lim J.Y."/>
            <person name="Hwang I."/>
        </authorList>
    </citation>
    <scope>NUCLEOTIDE SEQUENCE [LARGE SCALE GENOMIC DNA]</scope>
    <source>
        <strain evidence="8">NP7</strain>
    </source>
</reference>
<evidence type="ECO:0000313" key="7">
    <source>
        <dbReference type="EMBL" id="ATR78004.1"/>
    </source>
</evidence>
<proteinExistence type="inferred from homology"/>
<evidence type="ECO:0000256" key="4">
    <source>
        <dbReference type="ARBA" id="ARBA00022833"/>
    </source>
</evidence>
<dbReference type="PANTHER" id="PTHR30096:SF0">
    <property type="entry name" value="4,5-DOPA DIOXYGENASE EXTRADIOL-LIKE PROTEIN"/>
    <property type="match status" value="1"/>
</dbReference>
<dbReference type="InterPro" id="IPR014436">
    <property type="entry name" value="Extradiol_dOase_DODA"/>
</dbReference>
<evidence type="ECO:0000256" key="1">
    <source>
        <dbReference type="ARBA" id="ARBA00001947"/>
    </source>
</evidence>
<evidence type="ECO:0000259" key="6">
    <source>
        <dbReference type="Pfam" id="PF02900"/>
    </source>
</evidence>
<dbReference type="PANTHER" id="PTHR30096">
    <property type="entry name" value="4,5-DOPA DIOXYGENASE EXTRADIOL-LIKE PROTEIN"/>
    <property type="match status" value="1"/>
</dbReference>
<evidence type="ECO:0000256" key="2">
    <source>
        <dbReference type="ARBA" id="ARBA00007581"/>
    </source>
</evidence>
<dbReference type="RefSeq" id="WP_100269375.1">
    <property type="nucleotide sequence ID" value="NZ_CP024443.1"/>
</dbReference>
<name>A0A2D2LSL1_FAUOS</name>
<organism evidence="7 8">
    <name type="scientific">Faucicola osloensis</name>
    <name type="common">Moraxella osloensis</name>
    <dbReference type="NCBI Taxonomy" id="34062"/>
    <lineage>
        <taxon>Bacteria</taxon>
        <taxon>Pseudomonadati</taxon>
        <taxon>Pseudomonadota</taxon>
        <taxon>Gammaproteobacteria</taxon>
        <taxon>Moraxellales</taxon>
        <taxon>Moraxellaceae</taxon>
        <taxon>Faucicola</taxon>
    </lineage>
</organism>
<dbReference type="PIRSF" id="PIRSF006157">
    <property type="entry name" value="Doxgns_DODA"/>
    <property type="match status" value="1"/>
</dbReference>
<keyword evidence="3" id="KW-0479">Metal-binding</keyword>
<dbReference type="GO" id="GO:0008198">
    <property type="term" value="F:ferrous iron binding"/>
    <property type="evidence" value="ECO:0007669"/>
    <property type="project" value="InterPro"/>
</dbReference>
<comment type="cofactor">
    <cofactor evidence="1">
        <name>Zn(2+)</name>
        <dbReference type="ChEBI" id="CHEBI:29105"/>
    </cofactor>
</comment>
<dbReference type="STRING" id="34062.AXE82_08065"/>
<dbReference type="GO" id="GO:0008270">
    <property type="term" value="F:zinc ion binding"/>
    <property type="evidence" value="ECO:0007669"/>
    <property type="project" value="InterPro"/>
</dbReference>
<protein>
    <submittedName>
        <fullName evidence="7">Dioxygenase</fullName>
    </submittedName>
</protein>
<dbReference type="InterPro" id="IPR004183">
    <property type="entry name" value="Xdiol_dOase_suB"/>
</dbReference>
<evidence type="ECO:0000256" key="3">
    <source>
        <dbReference type="ARBA" id="ARBA00022723"/>
    </source>
</evidence>
<gene>
    <name evidence="7" type="ORF">NP7_01150</name>
</gene>
<dbReference type="Pfam" id="PF02900">
    <property type="entry name" value="LigB"/>
    <property type="match status" value="1"/>
</dbReference>
<evidence type="ECO:0000256" key="5">
    <source>
        <dbReference type="ARBA" id="ARBA00023002"/>
    </source>
</evidence>
<keyword evidence="4" id="KW-0862">Zinc</keyword>
<keyword evidence="5" id="KW-0560">Oxidoreductase</keyword>
<dbReference type="CDD" id="cd07363">
    <property type="entry name" value="45_DOPA_Dioxygenase"/>
    <property type="match status" value="1"/>
</dbReference>
<evidence type="ECO:0000313" key="8">
    <source>
        <dbReference type="Proteomes" id="UP000229340"/>
    </source>
</evidence>
<dbReference type="AlphaFoldDB" id="A0A2D2LSL1"/>
<dbReference type="Gene3D" id="3.40.830.10">
    <property type="entry name" value="LigB-like"/>
    <property type="match status" value="1"/>
</dbReference>
<dbReference type="Proteomes" id="UP000229340">
    <property type="component" value="Chromosome"/>
</dbReference>
<dbReference type="EMBL" id="CP024443">
    <property type="protein sequence ID" value="ATR78004.1"/>
    <property type="molecule type" value="Genomic_DNA"/>
</dbReference>